<dbReference type="GO" id="GO:0005634">
    <property type="term" value="C:nucleus"/>
    <property type="evidence" value="ECO:0007669"/>
    <property type="project" value="TreeGrafter"/>
</dbReference>
<dbReference type="Gene3D" id="3.40.50.10810">
    <property type="entry name" value="Tandem AAA-ATPase domain"/>
    <property type="match status" value="1"/>
</dbReference>
<keyword evidence="7" id="KW-1185">Reference proteome</keyword>
<dbReference type="CDD" id="cd18793">
    <property type="entry name" value="SF2_C_SNF"/>
    <property type="match status" value="1"/>
</dbReference>
<dbReference type="GO" id="GO:0005524">
    <property type="term" value="F:ATP binding"/>
    <property type="evidence" value="ECO:0007669"/>
    <property type="project" value="InterPro"/>
</dbReference>
<dbReference type="OrthoDB" id="413460at2759"/>
<keyword evidence="1" id="KW-0547">Nucleotide-binding</keyword>
<dbReference type="PROSITE" id="PS51194">
    <property type="entry name" value="HELICASE_CTER"/>
    <property type="match status" value="1"/>
</dbReference>
<evidence type="ECO:0000313" key="6">
    <source>
        <dbReference type="EMBL" id="CAI5759067.1"/>
    </source>
</evidence>
<dbReference type="CDD" id="cd18004">
    <property type="entry name" value="DEXHc_RAD54"/>
    <property type="match status" value="1"/>
</dbReference>
<dbReference type="SMART" id="SM00487">
    <property type="entry name" value="DEXDc"/>
    <property type="match status" value="1"/>
</dbReference>
<feature type="domain" description="Helicase C-terminal" evidence="5">
    <location>
        <begin position="429"/>
        <end position="583"/>
    </location>
</feature>
<keyword evidence="2" id="KW-0378">Hydrolase</keyword>
<dbReference type="InterPro" id="IPR000330">
    <property type="entry name" value="SNF2_N"/>
</dbReference>
<dbReference type="Pfam" id="PF00271">
    <property type="entry name" value="Helicase_C"/>
    <property type="match status" value="1"/>
</dbReference>
<feature type="domain" description="Helicase ATP-binding" evidence="4">
    <location>
        <begin position="155"/>
        <end position="315"/>
    </location>
</feature>
<evidence type="ECO:0000313" key="7">
    <source>
        <dbReference type="Proteomes" id="UP001152885"/>
    </source>
</evidence>
<dbReference type="PANTHER" id="PTHR45629:SF7">
    <property type="entry name" value="DNA EXCISION REPAIR PROTEIN ERCC-6-RELATED"/>
    <property type="match status" value="1"/>
</dbReference>
<evidence type="ECO:0000256" key="1">
    <source>
        <dbReference type="ARBA" id="ARBA00022741"/>
    </source>
</evidence>
<dbReference type="PROSITE" id="PS51192">
    <property type="entry name" value="HELICASE_ATP_BIND_1"/>
    <property type="match status" value="1"/>
</dbReference>
<organism evidence="6 7">
    <name type="scientific">Candida verbasci</name>
    <dbReference type="NCBI Taxonomy" id="1227364"/>
    <lineage>
        <taxon>Eukaryota</taxon>
        <taxon>Fungi</taxon>
        <taxon>Dikarya</taxon>
        <taxon>Ascomycota</taxon>
        <taxon>Saccharomycotina</taxon>
        <taxon>Pichiomycetes</taxon>
        <taxon>Debaryomycetaceae</taxon>
        <taxon>Candida/Lodderomyces clade</taxon>
        <taxon>Candida</taxon>
    </lineage>
</organism>
<dbReference type="InterPro" id="IPR049730">
    <property type="entry name" value="SNF2/RAD54-like_C"/>
</dbReference>
<dbReference type="InterPro" id="IPR014001">
    <property type="entry name" value="Helicase_ATP-bd"/>
</dbReference>
<dbReference type="SUPFAM" id="SSF52540">
    <property type="entry name" value="P-loop containing nucleoside triphosphate hydrolases"/>
    <property type="match status" value="2"/>
</dbReference>
<dbReference type="GO" id="GO:0000724">
    <property type="term" value="P:double-strand break repair via homologous recombination"/>
    <property type="evidence" value="ECO:0007669"/>
    <property type="project" value="TreeGrafter"/>
</dbReference>
<evidence type="ECO:0000259" key="5">
    <source>
        <dbReference type="PROSITE" id="PS51194"/>
    </source>
</evidence>
<dbReference type="Gene3D" id="3.40.50.300">
    <property type="entry name" value="P-loop containing nucleotide triphosphate hydrolases"/>
    <property type="match status" value="1"/>
</dbReference>
<keyword evidence="3" id="KW-0067">ATP-binding</keyword>
<dbReference type="InterPro" id="IPR050496">
    <property type="entry name" value="SNF2_RAD54_helicase_repair"/>
</dbReference>
<dbReference type="PANTHER" id="PTHR45629">
    <property type="entry name" value="SNF2/RAD54 FAMILY MEMBER"/>
    <property type="match status" value="1"/>
</dbReference>
<name>A0A9W4TYV6_9ASCO</name>
<dbReference type="GO" id="GO:0007131">
    <property type="term" value="P:reciprocal meiotic recombination"/>
    <property type="evidence" value="ECO:0007669"/>
    <property type="project" value="TreeGrafter"/>
</dbReference>
<dbReference type="GO" id="GO:0016787">
    <property type="term" value="F:hydrolase activity"/>
    <property type="evidence" value="ECO:0007669"/>
    <property type="project" value="UniProtKB-KW"/>
</dbReference>
<accession>A0A9W4TYV6</accession>
<evidence type="ECO:0000259" key="4">
    <source>
        <dbReference type="PROSITE" id="PS51192"/>
    </source>
</evidence>
<evidence type="ECO:0000256" key="2">
    <source>
        <dbReference type="ARBA" id="ARBA00022801"/>
    </source>
</evidence>
<evidence type="ECO:0000256" key="3">
    <source>
        <dbReference type="ARBA" id="ARBA00022840"/>
    </source>
</evidence>
<comment type="caution">
    <text evidence="6">The sequence shown here is derived from an EMBL/GenBank/DDBJ whole genome shotgun (WGS) entry which is preliminary data.</text>
</comment>
<dbReference type="EMBL" id="CANTUO010000003">
    <property type="protein sequence ID" value="CAI5759067.1"/>
    <property type="molecule type" value="Genomic_DNA"/>
</dbReference>
<dbReference type="SMART" id="SM00490">
    <property type="entry name" value="HELICc"/>
    <property type="match status" value="1"/>
</dbReference>
<dbReference type="Proteomes" id="UP001152885">
    <property type="component" value="Unassembled WGS sequence"/>
</dbReference>
<dbReference type="InterPro" id="IPR027417">
    <property type="entry name" value="P-loop_NTPase"/>
</dbReference>
<gene>
    <name evidence="6" type="ORF">CANVERA_P3576</name>
</gene>
<dbReference type="InterPro" id="IPR038718">
    <property type="entry name" value="SNF2-like_sf"/>
</dbReference>
<sequence>MLNKPFKPPRLIKTKEIEKEEKEEKVLFESKVLSVQWRKKTNKKNKTWDGDGTIQINNHEIILKSEENKTITRKTYNKLPSFDDVISIGNYEIEVESEITEPIQKKTKLVGKKTKVVPLVYDSPNAIKLSDSISIDPILSQKLRSHQVEGVKFLYQSLESYSGCLLADEMGLGKTLTAITTIYTLYKQADYKKFLIVCPVTLINNWKAEFKKWINNKLSIQSSAEKSDIVNFGRYNVYQILIINYEKLSTCFQELSNVKFDLLVCDEGHRLKNKDSKVLQNLTSLNIPKRIILTGTPIQNELLEFYTLVNFLNPGVLPDLKTFQKKFVCPITRSRDLHCIDRSPGEEATQELVNLTSQFILRRTGTAGLNLTKKTDILLFVPPTTQQIELLKSAEFEHSFQLINTFKKICNSPYLHDNSLPKASGKINILIPLLIECIANKEKIVLISNYTSTLTLLEEIIKKLNFTFLRLDGSTPNNIRNKLVSQFNNSSINIFLLSSKSGGMGINLIGASRLILFDNDWNPSVDLQSISRIHRDGQLKPCFIYRLFTSGCIDEKIFQRQLLKLKLSSRFLGNDSDGINDFDHEDLKNLFNVENTICNTHDLICDCAGTGEKVEVENEADEEDEEEKENVKDWISAKDIKDDNVKKRAVKLALNDYQHFKPECFNHDEVLEKVLKKIKVSFVMSKVS</sequence>
<protein>
    <submittedName>
        <fullName evidence="6">Uncharacterized protein</fullName>
    </submittedName>
</protein>
<proteinExistence type="predicted"/>
<dbReference type="Pfam" id="PF00176">
    <property type="entry name" value="SNF2-rel_dom"/>
    <property type="match status" value="1"/>
</dbReference>
<reference evidence="6" key="1">
    <citation type="submission" date="2022-12" db="EMBL/GenBank/DDBJ databases">
        <authorList>
            <person name="Brejova B."/>
        </authorList>
    </citation>
    <scope>NUCLEOTIDE SEQUENCE</scope>
</reference>
<dbReference type="AlphaFoldDB" id="A0A9W4TYV6"/>
<dbReference type="InterPro" id="IPR001650">
    <property type="entry name" value="Helicase_C-like"/>
</dbReference>
<dbReference type="GO" id="GO:0015616">
    <property type="term" value="F:DNA translocase activity"/>
    <property type="evidence" value="ECO:0007669"/>
    <property type="project" value="TreeGrafter"/>
</dbReference>